<dbReference type="SUPFAM" id="SSF56399">
    <property type="entry name" value="ADP-ribosylation"/>
    <property type="match status" value="1"/>
</dbReference>
<dbReference type="PANTHER" id="PTHR34129">
    <property type="entry name" value="BLR1139 PROTEIN"/>
    <property type="match status" value="1"/>
</dbReference>
<evidence type="ECO:0000313" key="1">
    <source>
        <dbReference type="EMBL" id="MFC7291203.1"/>
    </source>
</evidence>
<dbReference type="EMBL" id="JBHTBR010000002">
    <property type="protein sequence ID" value="MFC7291203.1"/>
    <property type="molecule type" value="Genomic_DNA"/>
</dbReference>
<dbReference type="PANTHER" id="PTHR34129:SF1">
    <property type="entry name" value="DUF952 DOMAIN-CONTAINING PROTEIN"/>
    <property type="match status" value="1"/>
</dbReference>
<dbReference type="Gene3D" id="3.20.170.20">
    <property type="entry name" value="Protein of unknown function DUF952"/>
    <property type="match status" value="1"/>
</dbReference>
<dbReference type="RefSeq" id="WP_382166396.1">
    <property type="nucleotide sequence ID" value="NZ_JBHTBR010000002.1"/>
</dbReference>
<dbReference type="InterPro" id="IPR009297">
    <property type="entry name" value="DUF952"/>
</dbReference>
<name>A0ABW2IJ91_9PROT</name>
<protein>
    <submittedName>
        <fullName evidence="1">DUF952 domain-containing protein</fullName>
    </submittedName>
</protein>
<proteinExistence type="predicted"/>
<keyword evidence="2" id="KW-1185">Reference proteome</keyword>
<organism evidence="1 2">
    <name type="scientific">Hirschia litorea</name>
    <dbReference type="NCBI Taxonomy" id="1199156"/>
    <lineage>
        <taxon>Bacteria</taxon>
        <taxon>Pseudomonadati</taxon>
        <taxon>Pseudomonadota</taxon>
        <taxon>Alphaproteobacteria</taxon>
        <taxon>Hyphomonadales</taxon>
        <taxon>Hyphomonadaceae</taxon>
        <taxon>Hirschia</taxon>
    </lineage>
</organism>
<accession>A0ABW2IJ91</accession>
<comment type="caution">
    <text evidence="1">The sequence shown here is derived from an EMBL/GenBank/DDBJ whole genome shotgun (WGS) entry which is preliminary data.</text>
</comment>
<reference evidence="2" key="1">
    <citation type="journal article" date="2019" name="Int. J. Syst. Evol. Microbiol.">
        <title>The Global Catalogue of Microorganisms (GCM) 10K type strain sequencing project: providing services to taxonomists for standard genome sequencing and annotation.</title>
        <authorList>
            <consortium name="The Broad Institute Genomics Platform"/>
            <consortium name="The Broad Institute Genome Sequencing Center for Infectious Disease"/>
            <person name="Wu L."/>
            <person name="Ma J."/>
        </authorList>
    </citation>
    <scope>NUCLEOTIDE SEQUENCE [LARGE SCALE GENOMIC DNA]</scope>
    <source>
        <strain evidence="2">CCUG 51308</strain>
    </source>
</reference>
<dbReference type="Pfam" id="PF06108">
    <property type="entry name" value="DUF952"/>
    <property type="match status" value="1"/>
</dbReference>
<dbReference type="Proteomes" id="UP001596492">
    <property type="component" value="Unassembled WGS sequence"/>
</dbReference>
<sequence length="120" mass="13334">MQKRLILKILDKPTWQAALGGECVQVAVDIADGYVHFSTADQVQETLDKWFQGVENAVLIAFDAQDFKDTIKWEESRGGDLFPHVYGDVFASQAVYAWDMELGPNGAPIAPEDALNFELS</sequence>
<gene>
    <name evidence="1" type="ORF">ACFQS8_06210</name>
</gene>
<evidence type="ECO:0000313" key="2">
    <source>
        <dbReference type="Proteomes" id="UP001596492"/>
    </source>
</evidence>